<evidence type="ECO:0000259" key="7">
    <source>
        <dbReference type="Pfam" id="PF00441"/>
    </source>
</evidence>
<dbReference type="Gene3D" id="1.10.540.10">
    <property type="entry name" value="Acyl-CoA dehydrogenase/oxidase, N-terminal domain"/>
    <property type="match status" value="1"/>
</dbReference>
<dbReference type="Gene3D" id="1.20.140.10">
    <property type="entry name" value="Butyryl-CoA Dehydrogenase, subunit A, domain 3"/>
    <property type="match status" value="1"/>
</dbReference>
<comment type="similarity">
    <text evidence="2 6">Belongs to the acyl-CoA dehydrogenase family.</text>
</comment>
<dbReference type="PANTHER" id="PTHR43884:SF12">
    <property type="entry name" value="ISOVALERYL-COA DEHYDROGENASE, MITOCHONDRIAL-RELATED"/>
    <property type="match status" value="1"/>
</dbReference>
<dbReference type="Proteomes" id="UP000265882">
    <property type="component" value="Unassembled WGS sequence"/>
</dbReference>
<keyword evidence="4 6" id="KW-0274">FAD</keyword>
<dbReference type="Pfam" id="PF02770">
    <property type="entry name" value="Acyl-CoA_dh_M"/>
    <property type="match status" value="1"/>
</dbReference>
<dbReference type="FunFam" id="1.20.140.10:FF:000001">
    <property type="entry name" value="Acyl-CoA dehydrogenase"/>
    <property type="match status" value="1"/>
</dbReference>
<comment type="cofactor">
    <cofactor evidence="1 6">
        <name>FAD</name>
        <dbReference type="ChEBI" id="CHEBI:57692"/>
    </cofactor>
</comment>
<dbReference type="InterPro" id="IPR046373">
    <property type="entry name" value="Acyl-CoA_Oxase/DH_mid-dom_sf"/>
</dbReference>
<sequence length="384" mass="42842">MDFKWNEEQEMLRKTVRAFAERDIRPVAFSFRDKGREPIPRNLLDKMRDMGLFGMTLPEEFGGGGRSPVDAIIAMEEVGRVDPLFAESIFGANFGPIRAIAGYGTERQKQKYIPPVCRGEGHVAISITEPEAGSAATHLTTRAVRNGDHYVVNGTKSFISNAETATAFAVYCRFGEIEGIEGIGAIIIDRDTPGFVIGKSEPNMAGINQNQLFMEDAIVPAENVLIERNGFQKMMMAFNAERCGNSTMSLVTARCAYEKALQYSQERAQFGQLISKFQGIQWMLAEMKVKIEAARLLIYRALINGEDGFPSRLETAIAKMFSNEMAVEVTNRALEIYGGYGYSKEYPMEWLVRFARGWTIAGGTAQIQRNNIAYELLKGRDTMP</sequence>
<evidence type="ECO:0000256" key="3">
    <source>
        <dbReference type="ARBA" id="ARBA00022630"/>
    </source>
</evidence>
<feature type="domain" description="Acyl-CoA dehydrogenase/oxidase C-terminal" evidence="7">
    <location>
        <begin position="229"/>
        <end position="376"/>
    </location>
</feature>
<dbReference type="Gene3D" id="2.40.110.10">
    <property type="entry name" value="Butyryl-CoA Dehydrogenase, subunit A, domain 2"/>
    <property type="match status" value="1"/>
</dbReference>
<evidence type="ECO:0000256" key="5">
    <source>
        <dbReference type="ARBA" id="ARBA00023002"/>
    </source>
</evidence>
<dbReference type="InterPro" id="IPR013786">
    <property type="entry name" value="AcylCoA_DH/ox_N"/>
</dbReference>
<evidence type="ECO:0000313" key="10">
    <source>
        <dbReference type="EMBL" id="RJP18441.1"/>
    </source>
</evidence>
<keyword evidence="3 6" id="KW-0285">Flavoprotein</keyword>
<protein>
    <submittedName>
        <fullName evidence="10">Acyl-CoA dehydrogenase</fullName>
    </submittedName>
</protein>
<dbReference type="InterPro" id="IPR037069">
    <property type="entry name" value="AcylCoA_DH/ox_N_sf"/>
</dbReference>
<dbReference type="InterPro" id="IPR006091">
    <property type="entry name" value="Acyl-CoA_Oxase/DH_mid-dom"/>
</dbReference>
<dbReference type="SUPFAM" id="SSF47203">
    <property type="entry name" value="Acyl-CoA dehydrogenase C-terminal domain-like"/>
    <property type="match status" value="1"/>
</dbReference>
<evidence type="ECO:0000259" key="8">
    <source>
        <dbReference type="Pfam" id="PF02770"/>
    </source>
</evidence>
<evidence type="ECO:0000256" key="1">
    <source>
        <dbReference type="ARBA" id="ARBA00001974"/>
    </source>
</evidence>
<dbReference type="Pfam" id="PF00441">
    <property type="entry name" value="Acyl-CoA_dh_1"/>
    <property type="match status" value="1"/>
</dbReference>
<dbReference type="GO" id="GO:0046359">
    <property type="term" value="P:butyrate catabolic process"/>
    <property type="evidence" value="ECO:0007669"/>
    <property type="project" value="TreeGrafter"/>
</dbReference>
<evidence type="ECO:0000259" key="9">
    <source>
        <dbReference type="Pfam" id="PF02771"/>
    </source>
</evidence>
<dbReference type="AlphaFoldDB" id="A0A3A4NSA3"/>
<dbReference type="EMBL" id="QZKU01000101">
    <property type="protein sequence ID" value="RJP18441.1"/>
    <property type="molecule type" value="Genomic_DNA"/>
</dbReference>
<gene>
    <name evidence="10" type="ORF">C4520_14400</name>
</gene>
<feature type="domain" description="Acyl-CoA dehydrogenase/oxidase N-terminal" evidence="9">
    <location>
        <begin position="6"/>
        <end position="120"/>
    </location>
</feature>
<evidence type="ECO:0000256" key="2">
    <source>
        <dbReference type="ARBA" id="ARBA00009347"/>
    </source>
</evidence>
<dbReference type="InterPro" id="IPR009100">
    <property type="entry name" value="AcylCoA_DH/oxidase_NM_dom_sf"/>
</dbReference>
<organism evidence="10 11">
    <name type="scientific">Abyssobacteria bacterium (strain SURF_5)</name>
    <dbReference type="NCBI Taxonomy" id="2093360"/>
    <lineage>
        <taxon>Bacteria</taxon>
        <taxon>Pseudomonadati</taxon>
        <taxon>Candidatus Hydrogenedentota</taxon>
        <taxon>Candidatus Abyssobacteria</taxon>
    </lineage>
</organism>
<reference evidence="10 11" key="1">
    <citation type="journal article" date="2017" name="ISME J.">
        <title>Energy and carbon metabolisms in a deep terrestrial subsurface fluid microbial community.</title>
        <authorList>
            <person name="Momper L."/>
            <person name="Jungbluth S.P."/>
            <person name="Lee M.D."/>
            <person name="Amend J.P."/>
        </authorList>
    </citation>
    <scope>NUCLEOTIDE SEQUENCE [LARGE SCALE GENOMIC DNA]</scope>
    <source>
        <strain evidence="10">SURF_5</strain>
    </source>
</reference>
<dbReference type="InterPro" id="IPR036250">
    <property type="entry name" value="AcylCo_DH-like_C"/>
</dbReference>
<dbReference type="InterPro" id="IPR009075">
    <property type="entry name" value="AcylCo_DH/oxidase_C"/>
</dbReference>
<dbReference type="GO" id="GO:0050660">
    <property type="term" value="F:flavin adenine dinucleotide binding"/>
    <property type="evidence" value="ECO:0007669"/>
    <property type="project" value="InterPro"/>
</dbReference>
<evidence type="ECO:0000313" key="11">
    <source>
        <dbReference type="Proteomes" id="UP000265882"/>
    </source>
</evidence>
<evidence type="ECO:0000256" key="6">
    <source>
        <dbReference type="RuleBase" id="RU362125"/>
    </source>
</evidence>
<feature type="domain" description="Acyl-CoA oxidase/dehydrogenase middle" evidence="8">
    <location>
        <begin position="124"/>
        <end position="215"/>
    </location>
</feature>
<dbReference type="GO" id="GO:0033539">
    <property type="term" value="P:fatty acid beta-oxidation using acyl-CoA dehydrogenase"/>
    <property type="evidence" value="ECO:0007669"/>
    <property type="project" value="TreeGrafter"/>
</dbReference>
<dbReference type="GO" id="GO:0003995">
    <property type="term" value="F:acyl-CoA dehydrogenase activity"/>
    <property type="evidence" value="ECO:0007669"/>
    <property type="project" value="TreeGrafter"/>
</dbReference>
<dbReference type="PANTHER" id="PTHR43884">
    <property type="entry name" value="ACYL-COA DEHYDROGENASE"/>
    <property type="match status" value="1"/>
</dbReference>
<accession>A0A3A4NSA3</accession>
<proteinExistence type="inferred from homology"/>
<dbReference type="Pfam" id="PF02771">
    <property type="entry name" value="Acyl-CoA_dh_N"/>
    <property type="match status" value="1"/>
</dbReference>
<comment type="caution">
    <text evidence="10">The sequence shown here is derived from an EMBL/GenBank/DDBJ whole genome shotgun (WGS) entry which is preliminary data.</text>
</comment>
<name>A0A3A4NSA3_ABYX5</name>
<dbReference type="SUPFAM" id="SSF56645">
    <property type="entry name" value="Acyl-CoA dehydrogenase NM domain-like"/>
    <property type="match status" value="1"/>
</dbReference>
<keyword evidence="5 6" id="KW-0560">Oxidoreductase</keyword>
<evidence type="ECO:0000256" key="4">
    <source>
        <dbReference type="ARBA" id="ARBA00022827"/>
    </source>
</evidence>